<dbReference type="InterPro" id="IPR045851">
    <property type="entry name" value="AMP-bd_C_sf"/>
</dbReference>
<dbReference type="PANTHER" id="PTHR43201">
    <property type="entry name" value="ACYL-COA SYNTHETASE"/>
    <property type="match status" value="1"/>
</dbReference>
<dbReference type="RefSeq" id="WP_263051071.1">
    <property type="nucleotide sequence ID" value="NZ_CP106735.1"/>
</dbReference>
<dbReference type="Proteomes" id="UP001062165">
    <property type="component" value="Chromosome"/>
</dbReference>
<organism evidence="3 4">
    <name type="scientific">Reichenbachiella carrageenanivorans</name>
    <dbReference type="NCBI Taxonomy" id="2979869"/>
    <lineage>
        <taxon>Bacteria</taxon>
        <taxon>Pseudomonadati</taxon>
        <taxon>Bacteroidota</taxon>
        <taxon>Cytophagia</taxon>
        <taxon>Cytophagales</taxon>
        <taxon>Reichenbachiellaceae</taxon>
        <taxon>Reichenbachiella</taxon>
    </lineage>
</organism>
<dbReference type="Pfam" id="PF00501">
    <property type="entry name" value="AMP-binding"/>
    <property type="match status" value="1"/>
</dbReference>
<evidence type="ECO:0000313" key="3">
    <source>
        <dbReference type="EMBL" id="UXX79328.1"/>
    </source>
</evidence>
<comment type="similarity">
    <text evidence="1">Belongs to the ATP-dependent AMP-binding enzyme family.</text>
</comment>
<dbReference type="Gene3D" id="3.40.50.12780">
    <property type="entry name" value="N-terminal domain of ligase-like"/>
    <property type="match status" value="1"/>
</dbReference>
<evidence type="ECO:0000259" key="2">
    <source>
        <dbReference type="Pfam" id="PF00501"/>
    </source>
</evidence>
<name>A0ABY6CZN5_9BACT</name>
<dbReference type="Gene3D" id="3.30.300.30">
    <property type="match status" value="1"/>
</dbReference>
<keyword evidence="4" id="KW-1185">Reference proteome</keyword>
<proteinExistence type="inferred from homology"/>
<dbReference type="PANTHER" id="PTHR43201:SF8">
    <property type="entry name" value="ACYL-COA SYNTHETASE FAMILY MEMBER 3"/>
    <property type="match status" value="1"/>
</dbReference>
<accession>A0ABY6CZN5</accession>
<feature type="domain" description="AMP-dependent synthetase/ligase" evidence="2">
    <location>
        <begin position="40"/>
        <end position="192"/>
    </location>
</feature>
<dbReference type="EMBL" id="CP106735">
    <property type="protein sequence ID" value="UXX79328.1"/>
    <property type="molecule type" value="Genomic_DNA"/>
</dbReference>
<dbReference type="InterPro" id="IPR000873">
    <property type="entry name" value="AMP-dep_synth/lig_dom"/>
</dbReference>
<evidence type="ECO:0000256" key="1">
    <source>
        <dbReference type="ARBA" id="ARBA00006432"/>
    </source>
</evidence>
<reference evidence="3" key="1">
    <citation type="submission" date="2022-10" db="EMBL/GenBank/DDBJ databases">
        <title>Comparative genomics and taxonomic characterization of three novel marine species of genus Reichenbachiella exhibiting antioxidant and polysaccharide degradation activities.</title>
        <authorList>
            <person name="Muhammad N."/>
            <person name="Lee Y.-J."/>
            <person name="Ko J."/>
            <person name="Kim S.-G."/>
        </authorList>
    </citation>
    <scope>NUCLEOTIDE SEQUENCE</scope>
    <source>
        <strain evidence="3">Wsw4-B4</strain>
    </source>
</reference>
<protein>
    <submittedName>
        <fullName evidence="3">AMP-binding protein</fullName>
    </submittedName>
</protein>
<sequence length="355" mass="39799">MMKIVFQGSEYQLDTLDDLRQRYPEASKLLDFIQDWQQGKPSYEFQTSGSTSSPKVIDVNREQIVASARATGQFLELKKSDQVLCCLDPQFVASLMMAARCLIWNMDLALEKPSANPMTAIKNQIDFASFVPFQVYQMIADNNLHQLENIRNVLIGGAPLTPAAFGTLAQLNTNIYATYGMTETVSHIALMPVKGKYSQAYYHLLPNIVIGQDDEQCLKVSGAVTNHNTLQTNDIVEITGRTFRWLGRRDHVINSGGIKIHPEQLERKIANLLSSDFFISWQANEKLGNECILITKGAPMAIEKLEEIQKVVTEAFSKHHAPKRAVNVDTFEHTASGKIKREETRIKALKLGQLG</sequence>
<gene>
    <name evidence="3" type="ORF">N7E81_18405</name>
</gene>
<evidence type="ECO:0000313" key="4">
    <source>
        <dbReference type="Proteomes" id="UP001062165"/>
    </source>
</evidence>
<dbReference type="SUPFAM" id="SSF56801">
    <property type="entry name" value="Acetyl-CoA synthetase-like"/>
    <property type="match status" value="1"/>
</dbReference>
<dbReference type="InterPro" id="IPR042099">
    <property type="entry name" value="ANL_N_sf"/>
</dbReference>